<dbReference type="SMART" id="SM00342">
    <property type="entry name" value="HTH_ARAC"/>
    <property type="match status" value="1"/>
</dbReference>
<evidence type="ECO:0000313" key="5">
    <source>
        <dbReference type="EMBL" id="AWB67447.1"/>
    </source>
</evidence>
<dbReference type="AlphaFoldDB" id="A0A2S0VTB1"/>
<dbReference type="OrthoDB" id="6003540at2"/>
<dbReference type="Proteomes" id="UP000244441">
    <property type="component" value="Chromosome"/>
</dbReference>
<evidence type="ECO:0000313" key="6">
    <source>
        <dbReference type="Proteomes" id="UP000244441"/>
    </source>
</evidence>
<dbReference type="InterPro" id="IPR050204">
    <property type="entry name" value="AraC_XylS_family_regulators"/>
</dbReference>
<keyword evidence="6" id="KW-1185">Reference proteome</keyword>
<dbReference type="RefSeq" id="WP_108603494.1">
    <property type="nucleotide sequence ID" value="NZ_CP026604.1"/>
</dbReference>
<name>A0A2S0VTB1_9ALTE</name>
<gene>
    <name evidence="5" type="ORF">C2869_13795</name>
</gene>
<dbReference type="Gene3D" id="1.10.10.60">
    <property type="entry name" value="Homeodomain-like"/>
    <property type="match status" value="1"/>
</dbReference>
<evidence type="ECO:0000256" key="2">
    <source>
        <dbReference type="ARBA" id="ARBA00023125"/>
    </source>
</evidence>
<dbReference type="KEGG" id="cate:C2869_13795"/>
<dbReference type="PANTHER" id="PTHR46796:SF12">
    <property type="entry name" value="HTH-TYPE DNA-BINDING TRANSCRIPTIONAL ACTIVATOR EUTR"/>
    <property type="match status" value="1"/>
</dbReference>
<dbReference type="InterPro" id="IPR018060">
    <property type="entry name" value="HTH_AraC"/>
</dbReference>
<feature type="domain" description="HTH araC/xylS-type" evidence="4">
    <location>
        <begin position="213"/>
        <end position="312"/>
    </location>
</feature>
<dbReference type="EMBL" id="CP026604">
    <property type="protein sequence ID" value="AWB67447.1"/>
    <property type="molecule type" value="Genomic_DNA"/>
</dbReference>
<evidence type="ECO:0000259" key="4">
    <source>
        <dbReference type="PROSITE" id="PS01124"/>
    </source>
</evidence>
<keyword evidence="3" id="KW-0804">Transcription</keyword>
<dbReference type="Pfam" id="PF12833">
    <property type="entry name" value="HTH_18"/>
    <property type="match status" value="1"/>
</dbReference>
<keyword evidence="1" id="KW-0805">Transcription regulation</keyword>
<evidence type="ECO:0000256" key="3">
    <source>
        <dbReference type="ARBA" id="ARBA00023163"/>
    </source>
</evidence>
<organism evidence="5 6">
    <name type="scientific">Saccharobesus litoralis</name>
    <dbReference type="NCBI Taxonomy" id="2172099"/>
    <lineage>
        <taxon>Bacteria</taxon>
        <taxon>Pseudomonadati</taxon>
        <taxon>Pseudomonadota</taxon>
        <taxon>Gammaproteobacteria</taxon>
        <taxon>Alteromonadales</taxon>
        <taxon>Alteromonadaceae</taxon>
        <taxon>Saccharobesus</taxon>
    </lineage>
</organism>
<dbReference type="PANTHER" id="PTHR46796">
    <property type="entry name" value="HTH-TYPE TRANSCRIPTIONAL ACTIVATOR RHAS-RELATED"/>
    <property type="match status" value="1"/>
</dbReference>
<protein>
    <recommendedName>
        <fullName evidence="4">HTH araC/xylS-type domain-containing protein</fullName>
    </recommendedName>
</protein>
<dbReference type="GO" id="GO:0003700">
    <property type="term" value="F:DNA-binding transcription factor activity"/>
    <property type="evidence" value="ECO:0007669"/>
    <property type="project" value="InterPro"/>
</dbReference>
<reference evidence="5 6" key="1">
    <citation type="submission" date="2018-01" db="EMBL/GenBank/DDBJ databases">
        <title>Genome sequence of a Cantenovulum-like bacteria.</title>
        <authorList>
            <person name="Tan W.R."/>
            <person name="Lau N.-S."/>
            <person name="Go F."/>
            <person name="Amirul A.-A.A."/>
        </authorList>
    </citation>
    <scope>NUCLEOTIDE SEQUENCE [LARGE SCALE GENOMIC DNA]</scope>
    <source>
        <strain evidence="5 6">CCB-QB4</strain>
    </source>
</reference>
<accession>A0A2S0VTB1</accession>
<dbReference type="PROSITE" id="PS01124">
    <property type="entry name" value="HTH_ARAC_FAMILY_2"/>
    <property type="match status" value="1"/>
</dbReference>
<keyword evidence="2" id="KW-0238">DNA-binding</keyword>
<sequence>MQIELFDKSFETIEEYIETHRVFDLVAYQITSGRFFNQHKGLNLPRMSLGQRTVVAETIHFATLKPDDLYMVFPDSHVQIVVNGAQMTHDRLIAFTKGEDLIVRYPQDYKGRFLSVQASVLADYLDDISFQRLMADTAVLREADVTSEQFKLGRVSLIEQIDSIVKHAQQLQNNPIAIKDAEESILLTLAASLNAWAWRKQVIKQNSRHTIVQRAIDYVDSTGDFFIAIPRLAEVCFCSLRTLEYAFKSILHISPKRYLTIRRMHLIRQALLTNPVSQAQRVIRGYGVVNTGRFAKDYYQLFGELPKQTAEKTI</sequence>
<evidence type="ECO:0000256" key="1">
    <source>
        <dbReference type="ARBA" id="ARBA00023015"/>
    </source>
</evidence>
<dbReference type="GO" id="GO:0043565">
    <property type="term" value="F:sequence-specific DNA binding"/>
    <property type="evidence" value="ECO:0007669"/>
    <property type="project" value="InterPro"/>
</dbReference>
<proteinExistence type="predicted"/>